<dbReference type="AlphaFoldDB" id="A0A6A7Y8W5"/>
<dbReference type="EMBL" id="VWNA01000001">
    <property type="protein sequence ID" value="MQT14421.1"/>
    <property type="molecule type" value="Genomic_DNA"/>
</dbReference>
<proteinExistence type="predicted"/>
<evidence type="ECO:0000256" key="1">
    <source>
        <dbReference type="SAM" id="SignalP"/>
    </source>
</evidence>
<accession>A0A6A7Y8W5</accession>
<dbReference type="RefSeq" id="WP_153485117.1">
    <property type="nucleotide sequence ID" value="NZ_VWNA01000001.1"/>
</dbReference>
<feature type="signal peptide" evidence="1">
    <location>
        <begin position="1"/>
        <end position="26"/>
    </location>
</feature>
<keyword evidence="1" id="KW-0732">Signal</keyword>
<comment type="caution">
    <text evidence="2">The sequence shown here is derived from an EMBL/GenBank/DDBJ whole genome shotgun (WGS) entry which is preliminary data.</text>
</comment>
<evidence type="ECO:0000313" key="3">
    <source>
        <dbReference type="Proteomes" id="UP000332515"/>
    </source>
</evidence>
<name>A0A6A7Y8W5_9HYPH</name>
<dbReference type="Proteomes" id="UP000332515">
    <property type="component" value="Unassembled WGS sequence"/>
</dbReference>
<organism evidence="2 3">
    <name type="scientific">Segnochrobactrum spirostomi</name>
    <dbReference type="NCBI Taxonomy" id="2608987"/>
    <lineage>
        <taxon>Bacteria</taxon>
        <taxon>Pseudomonadati</taxon>
        <taxon>Pseudomonadota</taxon>
        <taxon>Alphaproteobacteria</taxon>
        <taxon>Hyphomicrobiales</taxon>
        <taxon>Segnochrobactraceae</taxon>
        <taxon>Segnochrobactrum</taxon>
    </lineage>
</organism>
<evidence type="ECO:0000313" key="2">
    <source>
        <dbReference type="EMBL" id="MQT14421.1"/>
    </source>
</evidence>
<gene>
    <name evidence="2" type="ORF">F0357_17545</name>
</gene>
<keyword evidence="3" id="KW-1185">Reference proteome</keyword>
<reference evidence="2 3" key="1">
    <citation type="submission" date="2019-09" db="EMBL/GenBank/DDBJ databases">
        <title>Segnochrobactrum spirostomi gen. nov., sp. nov., isolated from the ciliate Spirostomum cf. yagiui and description of a novel family, Segnochrobactraceae fam. nov. within the order Rhizobiales of the class Alphaproteobacteria.</title>
        <authorList>
            <person name="Akter S."/>
            <person name="Shazib S.U.A."/>
            <person name="Shin M.K."/>
        </authorList>
    </citation>
    <scope>NUCLEOTIDE SEQUENCE [LARGE SCALE GENOMIC DNA]</scope>
    <source>
        <strain evidence="2 3">Sp-1</strain>
    </source>
</reference>
<sequence>MTMFGRKRLCCAVVLILCGISAQASAGDAEGEKPTSSPVFNKFSCFPFNKQALYDFEVSAAGVRVNNLNIANGKEFITDSPTLALSAAVANRSEVNVSVSVEVVGMSGGSPVFALSGNIPFGYIAPDKNDEIKSAVVVSKDTLTSAETLCIRVSGYRKKG</sequence>
<feature type="chain" id="PRO_5025509091" evidence="1">
    <location>
        <begin position="27"/>
        <end position="160"/>
    </location>
</feature>
<protein>
    <submittedName>
        <fullName evidence="2">Uncharacterized protein</fullName>
    </submittedName>
</protein>